<dbReference type="AlphaFoldDB" id="A0A9C6U0T1"/>
<name>A0A9C6U0T1_FRAOC</name>
<sequence length="80" mass="9010">MRDARYHAYDVLGSRRKCGWSFVWRIGEHQQSIPFQYQGNSAKDSRCEVAVGCWMTCPSPFLALSTFSSCVLTGEIGSNK</sequence>
<accession>A0A9C6U0T1</accession>
<protein>
    <submittedName>
        <fullName evidence="2">Uncharacterized protein LOC113202876 isoform X2</fullName>
    </submittedName>
</protein>
<evidence type="ECO:0000313" key="1">
    <source>
        <dbReference type="Proteomes" id="UP000504606"/>
    </source>
</evidence>
<proteinExistence type="predicted"/>
<evidence type="ECO:0000313" key="2">
    <source>
        <dbReference type="RefSeq" id="XP_052121567.1"/>
    </source>
</evidence>
<dbReference type="GeneID" id="113202876"/>
<gene>
    <name evidence="2" type="primary">LOC113202876</name>
</gene>
<dbReference type="Proteomes" id="UP000504606">
    <property type="component" value="Unplaced"/>
</dbReference>
<reference evidence="2" key="1">
    <citation type="submission" date="2025-08" db="UniProtKB">
        <authorList>
            <consortium name="RefSeq"/>
        </authorList>
    </citation>
    <scope>IDENTIFICATION</scope>
    <source>
        <tissue evidence="2">Whole organism</tissue>
    </source>
</reference>
<dbReference type="RefSeq" id="XP_052121567.1">
    <property type="nucleotide sequence ID" value="XM_052265607.1"/>
</dbReference>
<organism evidence="1 2">
    <name type="scientific">Frankliniella occidentalis</name>
    <name type="common">Western flower thrips</name>
    <name type="synonym">Euthrips occidentalis</name>
    <dbReference type="NCBI Taxonomy" id="133901"/>
    <lineage>
        <taxon>Eukaryota</taxon>
        <taxon>Metazoa</taxon>
        <taxon>Ecdysozoa</taxon>
        <taxon>Arthropoda</taxon>
        <taxon>Hexapoda</taxon>
        <taxon>Insecta</taxon>
        <taxon>Pterygota</taxon>
        <taxon>Neoptera</taxon>
        <taxon>Paraneoptera</taxon>
        <taxon>Thysanoptera</taxon>
        <taxon>Terebrantia</taxon>
        <taxon>Thripoidea</taxon>
        <taxon>Thripidae</taxon>
        <taxon>Frankliniella</taxon>
    </lineage>
</organism>
<keyword evidence="1" id="KW-1185">Reference proteome</keyword>